<comment type="caution">
    <text evidence="7">The sequence shown here is derived from an EMBL/GenBank/DDBJ whole genome shotgun (WGS) entry which is preliminary data.</text>
</comment>
<keyword evidence="7" id="KW-0131">Cell cycle</keyword>
<keyword evidence="4" id="KW-1133">Transmembrane helix</keyword>
<name>A0A3M0BI68_9AQUI</name>
<dbReference type="GO" id="GO:0051301">
    <property type="term" value="P:cell division"/>
    <property type="evidence" value="ECO:0007669"/>
    <property type="project" value="UniProtKB-KW"/>
</dbReference>
<dbReference type="InterPro" id="IPR050515">
    <property type="entry name" value="Beta-lactam/transpept"/>
</dbReference>
<protein>
    <submittedName>
        <fullName evidence="7">Cell division protein FtsI (Penicillin-binding protein 3)</fullName>
    </submittedName>
</protein>
<dbReference type="PANTHER" id="PTHR30627">
    <property type="entry name" value="PEPTIDOGLYCAN D,D-TRANSPEPTIDASE"/>
    <property type="match status" value="1"/>
</dbReference>
<dbReference type="InterPro" id="IPR005311">
    <property type="entry name" value="PBP_dimer"/>
</dbReference>
<dbReference type="InterPro" id="IPR001460">
    <property type="entry name" value="PCN-bd_Tpept"/>
</dbReference>
<feature type="domain" description="Penicillin-binding protein transpeptidase" evidence="5">
    <location>
        <begin position="240"/>
        <end position="541"/>
    </location>
</feature>
<evidence type="ECO:0000259" key="6">
    <source>
        <dbReference type="Pfam" id="PF03717"/>
    </source>
</evidence>
<dbReference type="Pfam" id="PF03717">
    <property type="entry name" value="PBP_dimer"/>
    <property type="match status" value="1"/>
</dbReference>
<dbReference type="InterPro" id="IPR036138">
    <property type="entry name" value="PBP_dimer_sf"/>
</dbReference>
<dbReference type="AlphaFoldDB" id="A0A3M0BI68"/>
<dbReference type="RefSeq" id="WP_121923158.1">
    <property type="nucleotide sequence ID" value="NZ_REFO01000012.1"/>
</dbReference>
<evidence type="ECO:0000313" key="8">
    <source>
        <dbReference type="Proteomes" id="UP000280842"/>
    </source>
</evidence>
<keyword evidence="2" id="KW-0378">Hydrolase</keyword>
<dbReference type="GO" id="GO:0008658">
    <property type="term" value="F:penicillin binding"/>
    <property type="evidence" value="ECO:0007669"/>
    <property type="project" value="InterPro"/>
</dbReference>
<evidence type="ECO:0000259" key="5">
    <source>
        <dbReference type="Pfam" id="PF00905"/>
    </source>
</evidence>
<proteinExistence type="predicted"/>
<evidence type="ECO:0000256" key="1">
    <source>
        <dbReference type="ARBA" id="ARBA00004370"/>
    </source>
</evidence>
<dbReference type="InterPro" id="IPR012338">
    <property type="entry name" value="Beta-lactam/transpept-like"/>
</dbReference>
<feature type="domain" description="Penicillin-binding protein dimerisation" evidence="6">
    <location>
        <begin position="52"/>
        <end position="198"/>
    </location>
</feature>
<dbReference type="EMBL" id="REFO01000012">
    <property type="protein sequence ID" value="RMA96019.1"/>
    <property type="molecule type" value="Genomic_DNA"/>
</dbReference>
<evidence type="ECO:0000256" key="4">
    <source>
        <dbReference type="SAM" id="Phobius"/>
    </source>
</evidence>
<feature type="transmembrane region" description="Helical" evidence="4">
    <location>
        <begin position="6"/>
        <end position="27"/>
    </location>
</feature>
<dbReference type="OrthoDB" id="9770103at2"/>
<sequence length="556" mass="63111">MNEKKVKFFSSIILLVFLIIIVKLFYIQIWQRDKLIKYIENQYYSKKNILLPRGKIYDKKGNILAISIPTITVYAIGKYIKNKELLAEKLSPVLKMSKQYILKKLNSENYVVIARNLDKSLADKIEKIRKETKEWNLGILESSKRVYPFGKIGGANIGFVNKYTGKGQEGLERKFNSILGGGYGKILFMRDAVGNPITIISKEKNESKDVVLTIDSNIQYMAEEALKKLVKLRKPKEALVLIMNPKTGEILANAVYPSFDPNHYSKYKYNNITFRSAYEIGSLAKPFVVAEALDLGVVKEGEIIDGRNGIIYVDGQPIKDHRRFGKISLEDVIIHSSNVGAIDIALRIPTEKFYKIFKEVGFGQKFGAFPGESKGILREYKRDVDKAYFAIGQNWIATPIQVAVAYSAIANGGYVVKPTFLKEIKDKDKIEKNKPVVLRKVFSNKSLKWLKKVLTLVVEEGTGHKGKSKYYTIAGKTGTAQKYDPKTKKLSDEKFNAWFAGFFPVENPKYTIVIFANEPKKIKRWEQIGGGAVSSVVLKELIDRLMFYSKVKPDKN</sequence>
<keyword evidence="2" id="KW-0121">Carboxypeptidase</keyword>
<dbReference type="Proteomes" id="UP000280842">
    <property type="component" value="Unassembled WGS sequence"/>
</dbReference>
<gene>
    <name evidence="7" type="ORF">CLV39_1030</name>
</gene>
<organism evidence="7 8">
    <name type="scientific">Hydrogenothermus marinus</name>
    <dbReference type="NCBI Taxonomy" id="133270"/>
    <lineage>
        <taxon>Bacteria</taxon>
        <taxon>Pseudomonadati</taxon>
        <taxon>Aquificota</taxon>
        <taxon>Aquificia</taxon>
        <taxon>Aquificales</taxon>
        <taxon>Hydrogenothermaceae</taxon>
        <taxon>Hydrogenothermus</taxon>
    </lineage>
</organism>
<dbReference type="PANTHER" id="PTHR30627:SF1">
    <property type="entry name" value="PEPTIDOGLYCAN D,D-TRANSPEPTIDASE FTSI"/>
    <property type="match status" value="1"/>
</dbReference>
<dbReference type="GO" id="GO:0004180">
    <property type="term" value="F:carboxypeptidase activity"/>
    <property type="evidence" value="ECO:0007669"/>
    <property type="project" value="UniProtKB-KW"/>
</dbReference>
<dbReference type="GO" id="GO:0005886">
    <property type="term" value="C:plasma membrane"/>
    <property type="evidence" value="ECO:0007669"/>
    <property type="project" value="TreeGrafter"/>
</dbReference>
<comment type="subcellular location">
    <subcellularLocation>
        <location evidence="1">Membrane</location>
    </subcellularLocation>
</comment>
<evidence type="ECO:0000313" key="7">
    <source>
        <dbReference type="EMBL" id="RMA96019.1"/>
    </source>
</evidence>
<keyword evidence="7" id="KW-0132">Cell division</keyword>
<dbReference type="Gene3D" id="3.90.1310.10">
    <property type="entry name" value="Penicillin-binding protein 2a (Domain 2)"/>
    <property type="match status" value="1"/>
</dbReference>
<reference evidence="7 8" key="1">
    <citation type="submission" date="2018-10" db="EMBL/GenBank/DDBJ databases">
        <title>Genomic Encyclopedia of Archaeal and Bacterial Type Strains, Phase II (KMG-II): from individual species to whole genera.</title>
        <authorList>
            <person name="Goeker M."/>
        </authorList>
    </citation>
    <scope>NUCLEOTIDE SEQUENCE [LARGE SCALE GENOMIC DNA]</scope>
    <source>
        <strain evidence="7 8">VM1</strain>
    </source>
</reference>
<dbReference type="SUPFAM" id="SSF56519">
    <property type="entry name" value="Penicillin binding protein dimerisation domain"/>
    <property type="match status" value="1"/>
</dbReference>
<dbReference type="Gene3D" id="3.30.450.330">
    <property type="match status" value="1"/>
</dbReference>
<accession>A0A3M0BI68</accession>
<dbReference type="GO" id="GO:0071555">
    <property type="term" value="P:cell wall organization"/>
    <property type="evidence" value="ECO:0007669"/>
    <property type="project" value="TreeGrafter"/>
</dbReference>
<evidence type="ECO:0000256" key="2">
    <source>
        <dbReference type="ARBA" id="ARBA00022645"/>
    </source>
</evidence>
<dbReference type="SUPFAM" id="SSF56601">
    <property type="entry name" value="beta-lactamase/transpeptidase-like"/>
    <property type="match status" value="1"/>
</dbReference>
<keyword evidence="3 4" id="KW-0472">Membrane</keyword>
<dbReference type="Pfam" id="PF00905">
    <property type="entry name" value="Transpeptidase"/>
    <property type="match status" value="1"/>
</dbReference>
<keyword evidence="4" id="KW-0812">Transmembrane</keyword>
<keyword evidence="8" id="KW-1185">Reference proteome</keyword>
<keyword evidence="2" id="KW-0645">Protease</keyword>
<evidence type="ECO:0000256" key="3">
    <source>
        <dbReference type="ARBA" id="ARBA00023136"/>
    </source>
</evidence>
<dbReference type="Gene3D" id="3.40.710.10">
    <property type="entry name" value="DD-peptidase/beta-lactamase superfamily"/>
    <property type="match status" value="1"/>
</dbReference>